<name>A0A1H1SLC1_9MICO</name>
<evidence type="ECO:0000313" key="6">
    <source>
        <dbReference type="EMBL" id="SDS48648.1"/>
    </source>
</evidence>
<dbReference type="RefSeq" id="WP_157689054.1">
    <property type="nucleotide sequence ID" value="NZ_LT629766.1"/>
</dbReference>
<keyword evidence="2 5" id="KW-0812">Transmembrane</keyword>
<comment type="subcellular location">
    <subcellularLocation>
        <location evidence="5">Cell membrane</location>
        <topology evidence="5">Multi-pass membrane protein</topology>
    </subcellularLocation>
    <subcellularLocation>
        <location evidence="1">Membrane</location>
        <topology evidence="1">Multi-pass membrane protein</topology>
    </subcellularLocation>
</comment>
<feature type="transmembrane region" description="Helical" evidence="5">
    <location>
        <begin position="94"/>
        <end position="115"/>
    </location>
</feature>
<feature type="transmembrane region" description="Helical" evidence="5">
    <location>
        <begin position="226"/>
        <end position="246"/>
    </location>
</feature>
<dbReference type="Proteomes" id="UP000199597">
    <property type="component" value="Chromosome I"/>
</dbReference>
<feature type="transmembrane region" description="Helical" evidence="5">
    <location>
        <begin position="190"/>
        <end position="211"/>
    </location>
</feature>
<evidence type="ECO:0000256" key="1">
    <source>
        <dbReference type="ARBA" id="ARBA00004141"/>
    </source>
</evidence>
<evidence type="ECO:0000256" key="2">
    <source>
        <dbReference type="ARBA" id="ARBA00022692"/>
    </source>
</evidence>
<dbReference type="AlphaFoldDB" id="A0A1H1SLC1"/>
<feature type="transmembrane region" description="Helical" evidence="5">
    <location>
        <begin position="164"/>
        <end position="183"/>
    </location>
</feature>
<keyword evidence="3 5" id="KW-1133">Transmembrane helix</keyword>
<keyword evidence="4 5" id="KW-0472">Membrane</keyword>
<dbReference type="EMBL" id="LT629766">
    <property type="protein sequence ID" value="SDS48648.1"/>
    <property type="molecule type" value="Genomic_DNA"/>
</dbReference>
<feature type="transmembrane region" description="Helical" evidence="5">
    <location>
        <begin position="127"/>
        <end position="152"/>
    </location>
</feature>
<keyword evidence="7" id="KW-1185">Reference proteome</keyword>
<sequence>MLVLSSVAAIFIISAAVQGMTGIGFSLVVLALLIPLVGPLDGVTLIVINSAVTSLIVTIRSFRGIEWKHLVALSVPSVVVAFPVILLLNHVPEAVISLVVGGLLLSCTIGLVLNVKVRQLRGGYGPAAAGLVSGFLNATAGVAGPLLGVFSASVSWSHRIFVDTAQPFFIVSGLAVLGAKFMFQDTQSGFVVGGDIALVAVAGCMLGLLLGSKLINKMSEATGHKLVIGVSAMGATGTLIGAAIQLV</sequence>
<dbReference type="STRING" id="1136497.SAMN04489752_1818"/>
<protein>
    <recommendedName>
        <fullName evidence="5">Probable membrane transporter protein</fullName>
    </recommendedName>
</protein>
<feature type="transmembrane region" description="Helical" evidence="5">
    <location>
        <begin position="29"/>
        <end position="58"/>
    </location>
</feature>
<evidence type="ECO:0000256" key="4">
    <source>
        <dbReference type="ARBA" id="ARBA00023136"/>
    </source>
</evidence>
<dbReference type="GO" id="GO:0005886">
    <property type="term" value="C:plasma membrane"/>
    <property type="evidence" value="ECO:0007669"/>
    <property type="project" value="UniProtKB-SubCell"/>
</dbReference>
<comment type="similarity">
    <text evidence="5">Belongs to the 4-toluene sulfonate uptake permease (TSUP) (TC 2.A.102) family.</text>
</comment>
<reference evidence="7" key="1">
    <citation type="submission" date="2016-10" db="EMBL/GenBank/DDBJ databases">
        <authorList>
            <person name="Varghese N."/>
            <person name="Submissions S."/>
        </authorList>
    </citation>
    <scope>NUCLEOTIDE SEQUENCE [LARGE SCALE GENOMIC DNA]</scope>
    <source>
        <strain evidence="7">DSM 23676</strain>
    </source>
</reference>
<dbReference type="Pfam" id="PF01925">
    <property type="entry name" value="TauE"/>
    <property type="match status" value="1"/>
</dbReference>
<dbReference type="InterPro" id="IPR002781">
    <property type="entry name" value="TM_pro_TauE-like"/>
</dbReference>
<keyword evidence="5" id="KW-1003">Cell membrane</keyword>
<evidence type="ECO:0000256" key="3">
    <source>
        <dbReference type="ARBA" id="ARBA00022989"/>
    </source>
</evidence>
<proteinExistence type="inferred from homology"/>
<evidence type="ECO:0000313" key="7">
    <source>
        <dbReference type="Proteomes" id="UP000199597"/>
    </source>
</evidence>
<organism evidence="6 7">
    <name type="scientific">Brevibacterium siliguriense</name>
    <dbReference type="NCBI Taxonomy" id="1136497"/>
    <lineage>
        <taxon>Bacteria</taxon>
        <taxon>Bacillati</taxon>
        <taxon>Actinomycetota</taxon>
        <taxon>Actinomycetes</taxon>
        <taxon>Micrococcales</taxon>
        <taxon>Brevibacteriaceae</taxon>
        <taxon>Brevibacterium</taxon>
    </lineage>
</organism>
<gene>
    <name evidence="6" type="ORF">SAMN04489752_1818</name>
</gene>
<evidence type="ECO:0000256" key="5">
    <source>
        <dbReference type="RuleBase" id="RU363041"/>
    </source>
</evidence>
<feature type="transmembrane region" description="Helical" evidence="5">
    <location>
        <begin position="70"/>
        <end position="88"/>
    </location>
</feature>
<accession>A0A1H1SLC1</accession>
<dbReference type="OrthoDB" id="3872971at2"/>